<dbReference type="Proteomes" id="UP000277858">
    <property type="component" value="Chromosome"/>
</dbReference>
<gene>
    <name evidence="6" type="primary">priA_1</name>
    <name evidence="5" type="ORF">C0Z10_06510</name>
    <name evidence="6" type="ORF">NCTC13652_00277</name>
</gene>
<feature type="domain" description="Primosomal protein N' 3' DNA-binding" evidence="4">
    <location>
        <begin position="23"/>
        <end position="113"/>
    </location>
</feature>
<dbReference type="SUPFAM" id="SSF52540">
    <property type="entry name" value="P-loop containing nucleoside triphosphate hydrolases"/>
    <property type="match status" value="1"/>
</dbReference>
<dbReference type="Gene3D" id="3.40.1440.60">
    <property type="entry name" value="PriA, 3(prime) DNA-binding domain"/>
    <property type="match status" value="1"/>
</dbReference>
<dbReference type="Proteomes" id="UP000285875">
    <property type="component" value="Chromosome"/>
</dbReference>
<evidence type="ECO:0000313" key="6">
    <source>
        <dbReference type="EMBL" id="VEI02111.1"/>
    </source>
</evidence>
<keyword evidence="6" id="KW-0378">Hydrolase</keyword>
<dbReference type="GO" id="GO:0006270">
    <property type="term" value="P:DNA replication initiation"/>
    <property type="evidence" value="ECO:0007669"/>
    <property type="project" value="TreeGrafter"/>
</dbReference>
<reference evidence="5" key="3">
    <citation type="journal article" date="2019" name="Microorganisms">
        <title>Red-Brown Pigmentation of Acidipropionibacterium jensenii Is Tied to Haemolytic Activity and cyl-Like Gene Cluster.</title>
        <authorList>
            <person name="Deptula P."/>
            <person name="Loivamaa I."/>
            <person name="Smolander O.P."/>
            <person name="Laine P."/>
            <person name="Roberts R.J."/>
            <person name="Piironen V."/>
            <person name="Paulin L."/>
            <person name="Savijoki K."/>
            <person name="Auvinen P."/>
            <person name="Varmanen P."/>
        </authorList>
    </citation>
    <scope>NUCLEOTIDE SEQUENCE</scope>
    <source>
        <strain evidence="5">JS280</strain>
    </source>
</reference>
<dbReference type="GO" id="GO:0043138">
    <property type="term" value="F:3'-5' DNA helicase activity"/>
    <property type="evidence" value="ECO:0007669"/>
    <property type="project" value="TreeGrafter"/>
</dbReference>
<evidence type="ECO:0000256" key="1">
    <source>
        <dbReference type="ARBA" id="ARBA00022741"/>
    </source>
</evidence>
<dbReference type="PANTHER" id="PTHR30580">
    <property type="entry name" value="PRIMOSOMAL PROTEIN N"/>
    <property type="match status" value="1"/>
</dbReference>
<dbReference type="GO" id="GO:0005524">
    <property type="term" value="F:ATP binding"/>
    <property type="evidence" value="ECO:0007669"/>
    <property type="project" value="UniProtKB-KW"/>
</dbReference>
<dbReference type="STRING" id="1122997.GCA_000425285_00744"/>
<keyword evidence="7" id="KW-1185">Reference proteome</keyword>
<dbReference type="EC" id="3.6.4.-" evidence="6"/>
<dbReference type="KEGG" id="aji:C0Z10_06510"/>
<dbReference type="GO" id="GO:0016787">
    <property type="term" value="F:hydrolase activity"/>
    <property type="evidence" value="ECO:0007669"/>
    <property type="project" value="UniProtKB-KW"/>
</dbReference>
<organism evidence="6 7">
    <name type="scientific">Acidipropionibacterium jensenii</name>
    <dbReference type="NCBI Taxonomy" id="1749"/>
    <lineage>
        <taxon>Bacteria</taxon>
        <taxon>Bacillati</taxon>
        <taxon>Actinomycetota</taxon>
        <taxon>Actinomycetes</taxon>
        <taxon>Propionibacteriales</taxon>
        <taxon>Propionibacteriaceae</taxon>
        <taxon>Acidipropionibacterium</taxon>
    </lineage>
</organism>
<dbReference type="EMBL" id="LR134473">
    <property type="protein sequence ID" value="VEI02111.1"/>
    <property type="molecule type" value="Genomic_DNA"/>
</dbReference>
<dbReference type="EMBL" id="CP025570">
    <property type="protein sequence ID" value="AZZ39459.1"/>
    <property type="molecule type" value="Genomic_DNA"/>
</dbReference>
<dbReference type="PANTHER" id="PTHR30580:SF0">
    <property type="entry name" value="PRIMOSOMAL PROTEIN N"/>
    <property type="match status" value="1"/>
</dbReference>
<dbReference type="GO" id="GO:0003677">
    <property type="term" value="F:DNA binding"/>
    <property type="evidence" value="ECO:0007669"/>
    <property type="project" value="UniProtKB-KW"/>
</dbReference>
<accession>A0A448NW01</accession>
<evidence type="ECO:0000313" key="7">
    <source>
        <dbReference type="Proteomes" id="UP000277858"/>
    </source>
</evidence>
<dbReference type="RefSeq" id="WP_028702508.1">
    <property type="nucleotide sequence ID" value="NZ_CP025570.1"/>
</dbReference>
<sequence length="679" mass="71991">MTEALLEPTEWVAHVCVLSGLAHLDRPFDYLVTEEMVGQARPGIRVRVRLAGRLLDGIILAVDHHRQPGVTLQALQRVVSSEVVVTEDQLAMARRVADRWAGTLEEVIRWALPARHAATERAEPRPWPVPRPAHIPGALDALAEGTAFLRLLAQGGRPRAFWRVAPVAGPADRDRLGDWRLGITQAVSAALESGRQALCCVPTVAQAEELAACLTEPFGAGTVVMLHADQSAADRWRNYLAVVRGQASIVVGIRGAVLAPLTRLGVIVVWDEAASLHDEPRAPYPNTRDVAALRAQTDRCALLLAGHSCSPQTAGWLSTGWLAQIQTPREQLRALCATVRAPGDSDLALSRDPLANRVRLPDLAMQTISHGLLSGPVLVSVPRPGDLVRPCCASCRAPISCPRCNGPVRGRRLAGGATELECTWCGQLLAGWACSSCGGTVVRSGVVGASTTAAELGRAFPSVQVIDSSGDHIRSSVGDTPALVVATPMAEPRAESGYAAALLLDAGQALNRPGLDAVCQALEHWFRVASLVRSGVEDGQLVIVGPPQDRAVQAVIRNDPVGWAGVEMAERAEAGFPPAAFAALVDGSTEAVEAAAERLRNAVAEADLEIGMAPGQVNLLGPVEVEGQRPGAPQQRLVIRAEPALASRLVPMLRHLRSAHSMRGEGGPLRVRVNPIGQL</sequence>
<keyword evidence="2" id="KW-0067">ATP-binding</keyword>
<reference evidence="8" key="1">
    <citation type="submission" date="2017-12" db="EMBL/GenBank/DDBJ databases">
        <title>Whole genome sequencing of Acidipropionibacterium jensenii strains JS279 and JS280.</title>
        <authorList>
            <person name="Deptula P."/>
            <person name="Laine P."/>
            <person name="Smolander O.-P."/>
            <person name="Paulin L."/>
            <person name="Auvinen P."/>
            <person name="Varmanen P."/>
        </authorList>
    </citation>
    <scope>NUCLEOTIDE SEQUENCE [LARGE SCALE GENOMIC DNA]</scope>
    <source>
        <strain evidence="8">JS280</strain>
    </source>
</reference>
<dbReference type="Pfam" id="PF17764">
    <property type="entry name" value="PriA_3primeBD"/>
    <property type="match status" value="1"/>
</dbReference>
<keyword evidence="3" id="KW-0238">DNA-binding</keyword>
<dbReference type="AlphaFoldDB" id="A0A448NW01"/>
<name>A0A448NW01_9ACTN</name>
<proteinExistence type="predicted"/>
<dbReference type="GO" id="GO:0006310">
    <property type="term" value="P:DNA recombination"/>
    <property type="evidence" value="ECO:0007669"/>
    <property type="project" value="TreeGrafter"/>
</dbReference>
<evidence type="ECO:0000313" key="5">
    <source>
        <dbReference type="EMBL" id="AZZ39459.1"/>
    </source>
</evidence>
<reference evidence="6 7" key="2">
    <citation type="submission" date="2018-12" db="EMBL/GenBank/DDBJ databases">
        <authorList>
            <consortium name="Pathogen Informatics"/>
        </authorList>
    </citation>
    <scope>NUCLEOTIDE SEQUENCE [LARGE SCALE GENOMIC DNA]</scope>
    <source>
        <strain evidence="6 7">NCTC13652</strain>
    </source>
</reference>
<evidence type="ECO:0000256" key="2">
    <source>
        <dbReference type="ARBA" id="ARBA00022840"/>
    </source>
</evidence>
<evidence type="ECO:0000313" key="8">
    <source>
        <dbReference type="Proteomes" id="UP000285875"/>
    </source>
</evidence>
<protein>
    <submittedName>
        <fullName evidence="6">Primosomal protein N</fullName>
        <ecNumber evidence="6">3.6.4.-</ecNumber>
    </submittedName>
    <submittedName>
        <fullName evidence="5">Primosome assembly protein PriA</fullName>
    </submittedName>
</protein>
<dbReference type="InterPro" id="IPR042115">
    <property type="entry name" value="PriA_3primeBD_sf"/>
</dbReference>
<evidence type="ECO:0000256" key="3">
    <source>
        <dbReference type="ARBA" id="ARBA00023125"/>
    </source>
</evidence>
<evidence type="ECO:0000259" key="4">
    <source>
        <dbReference type="Pfam" id="PF17764"/>
    </source>
</evidence>
<dbReference type="GO" id="GO:0006302">
    <property type="term" value="P:double-strand break repair"/>
    <property type="evidence" value="ECO:0007669"/>
    <property type="project" value="TreeGrafter"/>
</dbReference>
<dbReference type="InterPro" id="IPR041222">
    <property type="entry name" value="PriA_3primeBD"/>
</dbReference>
<dbReference type="InterPro" id="IPR027417">
    <property type="entry name" value="P-loop_NTPase"/>
</dbReference>
<dbReference type="OrthoDB" id="3177118at2"/>
<dbReference type="Gene3D" id="3.40.50.300">
    <property type="entry name" value="P-loop containing nucleotide triphosphate hydrolases"/>
    <property type="match status" value="1"/>
</dbReference>
<keyword evidence="1" id="KW-0547">Nucleotide-binding</keyword>